<dbReference type="PROSITE" id="PS51471">
    <property type="entry name" value="FE2OG_OXY"/>
    <property type="match status" value="1"/>
</dbReference>
<comment type="similarity">
    <text evidence="1 2">Belongs to the iron/ascorbate-dependent oxidoreductase family.</text>
</comment>
<dbReference type="Pfam" id="PF14226">
    <property type="entry name" value="DIOX_N"/>
    <property type="match status" value="1"/>
</dbReference>
<protein>
    <submittedName>
        <fullName evidence="5">Putative gibberellin 20 oxidase</fullName>
    </submittedName>
</protein>
<keyword evidence="2" id="KW-0560">Oxidoreductase</keyword>
<evidence type="ECO:0000256" key="3">
    <source>
        <dbReference type="SAM" id="MobiDB-lite"/>
    </source>
</evidence>
<dbReference type="PANTHER" id="PTHR47990">
    <property type="entry name" value="2-OXOGLUTARATE (2OG) AND FE(II)-DEPENDENT OXYGENASE SUPERFAMILY PROTEIN-RELATED"/>
    <property type="match status" value="1"/>
</dbReference>
<dbReference type="InterPro" id="IPR050231">
    <property type="entry name" value="Iron_ascorbate_oxido_reductase"/>
</dbReference>
<dbReference type="SUPFAM" id="SSF51197">
    <property type="entry name" value="Clavaminate synthase-like"/>
    <property type="match status" value="1"/>
</dbReference>
<dbReference type="GO" id="GO:0044283">
    <property type="term" value="P:small molecule biosynthetic process"/>
    <property type="evidence" value="ECO:0007669"/>
    <property type="project" value="UniProtKB-ARBA"/>
</dbReference>
<proteinExistence type="inferred from homology"/>
<dbReference type="Gene3D" id="2.60.120.330">
    <property type="entry name" value="B-lactam Antibiotic, Isopenicillin N Synthase, Chain"/>
    <property type="match status" value="1"/>
</dbReference>
<accession>A0A6A5Z2B1</accession>
<keyword evidence="2" id="KW-0479">Metal-binding</keyword>
<evidence type="ECO:0000259" key="4">
    <source>
        <dbReference type="PROSITE" id="PS51471"/>
    </source>
</evidence>
<dbReference type="InterPro" id="IPR044861">
    <property type="entry name" value="IPNS-like_FE2OG_OXY"/>
</dbReference>
<dbReference type="InterPro" id="IPR027443">
    <property type="entry name" value="IPNS-like_sf"/>
</dbReference>
<keyword evidence="6" id="KW-1185">Reference proteome</keyword>
<sequence>MGSIEEPAPTVKIPIIDVSGFLAGDAKATKACAEELKEACENQGFLQVVGHCVSAETQRKFLSAIARFFALPLADKEKVSQSNSPCYRGYERIGGQKLDELSDDATPDQKEGFSMRPERPLGKFLAGPNQWPDEDLVPGFQEAYWEYFNAVHSLSKAMFQLMALSLGLEKTYFDAFAADPDGICLCRAHHYPPTPPDAAGRTRGVGAHTDFGALTLLLQDTVGGLEVLHKKTKTWHSVTPVEGAYVCNIGDLMQRWTNNRYQSTMHRVISPLSQTDRYSCAFFNDGALDMMIEAIPTCVPAGEKPAYEPLKVEKHIVDRYVQSYGAGGTYIEQKA</sequence>
<name>A0A6A5Z2B1_9PLEO</name>
<evidence type="ECO:0000313" key="6">
    <source>
        <dbReference type="Proteomes" id="UP000799770"/>
    </source>
</evidence>
<feature type="domain" description="Fe2OG dioxygenase" evidence="4">
    <location>
        <begin position="182"/>
        <end position="286"/>
    </location>
</feature>
<organism evidence="5 6">
    <name type="scientific">Lophiotrema nucula</name>
    <dbReference type="NCBI Taxonomy" id="690887"/>
    <lineage>
        <taxon>Eukaryota</taxon>
        <taxon>Fungi</taxon>
        <taxon>Dikarya</taxon>
        <taxon>Ascomycota</taxon>
        <taxon>Pezizomycotina</taxon>
        <taxon>Dothideomycetes</taxon>
        <taxon>Pleosporomycetidae</taxon>
        <taxon>Pleosporales</taxon>
        <taxon>Lophiotremataceae</taxon>
        <taxon>Lophiotrema</taxon>
    </lineage>
</organism>
<evidence type="ECO:0000313" key="5">
    <source>
        <dbReference type="EMBL" id="KAF2112538.1"/>
    </source>
</evidence>
<gene>
    <name evidence="5" type="ORF">BDV96DRAFT_497485</name>
</gene>
<feature type="region of interest" description="Disordered" evidence="3">
    <location>
        <begin position="100"/>
        <end position="119"/>
    </location>
</feature>
<dbReference type="PRINTS" id="PR00682">
    <property type="entry name" value="IPNSYNTHASE"/>
</dbReference>
<dbReference type="AlphaFoldDB" id="A0A6A5Z2B1"/>
<dbReference type="InterPro" id="IPR026992">
    <property type="entry name" value="DIOX_N"/>
</dbReference>
<dbReference type="InterPro" id="IPR005123">
    <property type="entry name" value="Oxoglu/Fe-dep_dioxygenase_dom"/>
</dbReference>
<dbReference type="GO" id="GO:0016491">
    <property type="term" value="F:oxidoreductase activity"/>
    <property type="evidence" value="ECO:0007669"/>
    <property type="project" value="UniProtKB-KW"/>
</dbReference>
<evidence type="ECO:0000256" key="1">
    <source>
        <dbReference type="ARBA" id="ARBA00008056"/>
    </source>
</evidence>
<dbReference type="GO" id="GO:0046872">
    <property type="term" value="F:metal ion binding"/>
    <property type="evidence" value="ECO:0007669"/>
    <property type="project" value="UniProtKB-KW"/>
</dbReference>
<dbReference type="Pfam" id="PF03171">
    <property type="entry name" value="2OG-FeII_Oxy"/>
    <property type="match status" value="1"/>
</dbReference>
<keyword evidence="2" id="KW-0408">Iron</keyword>
<evidence type="ECO:0000256" key="2">
    <source>
        <dbReference type="RuleBase" id="RU003682"/>
    </source>
</evidence>
<reference evidence="5" key="1">
    <citation type="journal article" date="2020" name="Stud. Mycol.">
        <title>101 Dothideomycetes genomes: a test case for predicting lifestyles and emergence of pathogens.</title>
        <authorList>
            <person name="Haridas S."/>
            <person name="Albert R."/>
            <person name="Binder M."/>
            <person name="Bloem J."/>
            <person name="Labutti K."/>
            <person name="Salamov A."/>
            <person name="Andreopoulos B."/>
            <person name="Baker S."/>
            <person name="Barry K."/>
            <person name="Bills G."/>
            <person name="Bluhm B."/>
            <person name="Cannon C."/>
            <person name="Castanera R."/>
            <person name="Culley D."/>
            <person name="Daum C."/>
            <person name="Ezra D."/>
            <person name="Gonzalez J."/>
            <person name="Henrissat B."/>
            <person name="Kuo A."/>
            <person name="Liang C."/>
            <person name="Lipzen A."/>
            <person name="Lutzoni F."/>
            <person name="Magnuson J."/>
            <person name="Mondo S."/>
            <person name="Nolan M."/>
            <person name="Ohm R."/>
            <person name="Pangilinan J."/>
            <person name="Park H.-J."/>
            <person name="Ramirez L."/>
            <person name="Alfaro M."/>
            <person name="Sun H."/>
            <person name="Tritt A."/>
            <person name="Yoshinaga Y."/>
            <person name="Zwiers L.-H."/>
            <person name="Turgeon B."/>
            <person name="Goodwin S."/>
            <person name="Spatafora J."/>
            <person name="Crous P."/>
            <person name="Grigoriev I."/>
        </authorList>
    </citation>
    <scope>NUCLEOTIDE SEQUENCE</scope>
    <source>
        <strain evidence="5">CBS 627.86</strain>
    </source>
</reference>
<feature type="compositionally biased region" description="Basic and acidic residues" evidence="3">
    <location>
        <begin position="107"/>
        <end position="119"/>
    </location>
</feature>
<dbReference type="Proteomes" id="UP000799770">
    <property type="component" value="Unassembled WGS sequence"/>
</dbReference>
<dbReference type="OrthoDB" id="288590at2759"/>
<dbReference type="EMBL" id="ML977330">
    <property type="protein sequence ID" value="KAF2112538.1"/>
    <property type="molecule type" value="Genomic_DNA"/>
</dbReference>